<evidence type="ECO:0000256" key="1">
    <source>
        <dbReference type="SAM" id="MobiDB-lite"/>
    </source>
</evidence>
<sequence length="113" mass="12055">VSPLILLIVLKDSEAKTDILSESNTAPDTGLLMDAGRFRAQPDKEVRGDIGGDTDADTGGRGMKVNVPNRYQTGHTIQVGSGKALSCKPLSANLYRLTRSPWKTGYRSPGQPG</sequence>
<feature type="non-terminal residue" evidence="2">
    <location>
        <position position="1"/>
    </location>
</feature>
<feature type="region of interest" description="Disordered" evidence="1">
    <location>
        <begin position="44"/>
        <end position="68"/>
    </location>
</feature>
<dbReference type="EMBL" id="BARU01004900">
    <property type="protein sequence ID" value="GAH24671.1"/>
    <property type="molecule type" value="Genomic_DNA"/>
</dbReference>
<dbReference type="AlphaFoldDB" id="X1DUG1"/>
<protein>
    <submittedName>
        <fullName evidence="2">Uncharacterized protein</fullName>
    </submittedName>
</protein>
<comment type="caution">
    <text evidence="2">The sequence shown here is derived from an EMBL/GenBank/DDBJ whole genome shotgun (WGS) entry which is preliminary data.</text>
</comment>
<gene>
    <name evidence="2" type="ORF">S03H2_09563</name>
</gene>
<accession>X1DUG1</accession>
<organism evidence="2">
    <name type="scientific">marine sediment metagenome</name>
    <dbReference type="NCBI Taxonomy" id="412755"/>
    <lineage>
        <taxon>unclassified sequences</taxon>
        <taxon>metagenomes</taxon>
        <taxon>ecological metagenomes</taxon>
    </lineage>
</organism>
<reference evidence="2" key="1">
    <citation type="journal article" date="2014" name="Front. Microbiol.">
        <title>High frequency of phylogenetically diverse reductive dehalogenase-homologous genes in deep subseafloor sedimentary metagenomes.</title>
        <authorList>
            <person name="Kawai M."/>
            <person name="Futagami T."/>
            <person name="Toyoda A."/>
            <person name="Takaki Y."/>
            <person name="Nishi S."/>
            <person name="Hori S."/>
            <person name="Arai W."/>
            <person name="Tsubouchi T."/>
            <person name="Morono Y."/>
            <person name="Uchiyama I."/>
            <person name="Ito T."/>
            <person name="Fujiyama A."/>
            <person name="Inagaki F."/>
            <person name="Takami H."/>
        </authorList>
    </citation>
    <scope>NUCLEOTIDE SEQUENCE</scope>
    <source>
        <strain evidence="2">Expedition CK06-06</strain>
    </source>
</reference>
<evidence type="ECO:0000313" key="2">
    <source>
        <dbReference type="EMBL" id="GAH24671.1"/>
    </source>
</evidence>
<name>X1DUG1_9ZZZZ</name>
<proteinExistence type="predicted"/>